<dbReference type="InterPro" id="IPR030048">
    <property type="entry name" value="SurE"/>
</dbReference>
<dbReference type="SUPFAM" id="SSF64167">
    <property type="entry name" value="SurE-like"/>
    <property type="match status" value="1"/>
</dbReference>
<dbReference type="InterPro" id="IPR002828">
    <property type="entry name" value="SurE-like_Pase/nucleotidase"/>
</dbReference>
<evidence type="ECO:0000256" key="2">
    <source>
        <dbReference type="ARBA" id="ARBA00022723"/>
    </source>
</evidence>
<name>K0KEY2_WICCF</name>
<keyword evidence="4" id="KW-0732">Signal</keyword>
<keyword evidence="7" id="KW-1185">Reference proteome</keyword>
<dbReference type="InParanoid" id="K0KEY2"/>
<dbReference type="Proteomes" id="UP000009328">
    <property type="component" value="Unassembled WGS sequence"/>
</dbReference>
<dbReference type="HOGENOM" id="CLU_045192_0_0_1"/>
<dbReference type="GO" id="GO:0046872">
    <property type="term" value="F:metal ion binding"/>
    <property type="evidence" value="ECO:0007669"/>
    <property type="project" value="UniProtKB-KW"/>
</dbReference>
<evidence type="ECO:0000259" key="5">
    <source>
        <dbReference type="Pfam" id="PF01975"/>
    </source>
</evidence>
<evidence type="ECO:0000256" key="3">
    <source>
        <dbReference type="ARBA" id="ARBA00022801"/>
    </source>
</evidence>
<dbReference type="PANTHER" id="PTHR30457:SF0">
    <property type="entry name" value="PHOSPHATASE, PUTATIVE (AFU_ORTHOLOGUE AFUA_4G01070)-RELATED"/>
    <property type="match status" value="1"/>
</dbReference>
<dbReference type="Pfam" id="PF01975">
    <property type="entry name" value="SurE"/>
    <property type="match status" value="1"/>
</dbReference>
<proteinExistence type="inferred from homology"/>
<evidence type="ECO:0000313" key="7">
    <source>
        <dbReference type="Proteomes" id="UP000009328"/>
    </source>
</evidence>
<feature type="chain" id="PRO_5003836060" evidence="4">
    <location>
        <begin position="19"/>
        <end position="331"/>
    </location>
</feature>
<accession>K0KEY2</accession>
<protein>
    <submittedName>
        <fullName evidence="6">5'-nucleotidase surE</fullName>
        <ecNumber evidence="6">3.1.3.5</ecNumber>
    </submittedName>
</protein>
<evidence type="ECO:0000256" key="1">
    <source>
        <dbReference type="ARBA" id="ARBA00011062"/>
    </source>
</evidence>
<feature type="signal peptide" evidence="4">
    <location>
        <begin position="1"/>
        <end position="18"/>
    </location>
</feature>
<dbReference type="AlphaFoldDB" id="K0KEY2"/>
<dbReference type="GO" id="GO:0008253">
    <property type="term" value="F:5'-nucleotidase activity"/>
    <property type="evidence" value="ECO:0007669"/>
    <property type="project" value="UniProtKB-EC"/>
</dbReference>
<evidence type="ECO:0000256" key="4">
    <source>
        <dbReference type="SAM" id="SignalP"/>
    </source>
</evidence>
<dbReference type="NCBIfam" id="TIGR00087">
    <property type="entry name" value="surE"/>
    <property type="match status" value="1"/>
</dbReference>
<dbReference type="EMBL" id="CAIF01000088">
    <property type="protein sequence ID" value="CCH43695.1"/>
    <property type="molecule type" value="Genomic_DNA"/>
</dbReference>
<dbReference type="EC" id="3.1.3.5" evidence="6"/>
<dbReference type="STRING" id="1206466.K0KEY2"/>
<dbReference type="InterPro" id="IPR036523">
    <property type="entry name" value="SurE-like_sf"/>
</dbReference>
<feature type="domain" description="Survival protein SurE-like phosphatase/nucleotidase" evidence="5">
    <location>
        <begin position="21"/>
        <end position="226"/>
    </location>
</feature>
<comment type="caution">
    <text evidence="6">The sequence shown here is derived from an EMBL/GenBank/DDBJ whole genome shotgun (WGS) entry which is preliminary data.</text>
</comment>
<dbReference type="eggNOG" id="ENOG502RXIE">
    <property type="taxonomic scope" value="Eukaryota"/>
</dbReference>
<keyword evidence="2" id="KW-0479">Metal-binding</keyword>
<sequence length="331" mass="35989">MKFLSALTTALLSTAALAKNIVLTNDDGWASTEIRATYRELTNAGHNVYLVAPLEQRSGFGGTFTFSYTDKLLHDDQFHFKKEGDAAWGHEENDDHIWYFNATPAACVGFAFDYLLPTHFADVKIDLVVSGVNQGLNLDIPMFTISGTIGATYNAVYRGYSAVAFSGSTSNNSFYQDSLNDDSNAPANIYAKKVVEITSKLFESQGDNERVLPLGTGLNVNFPKVTTLVKEGSEECSDPQFVFSRLTGEHVAIPGLKLNETSGVFEFSNLKNGSIATGVKYNGIFDLPSENSVTENGCWTSVSAFSVDYSAPEQEANEAKALLGDLLVQRS</sequence>
<gene>
    <name evidence="6" type="ORF">BN7_3249</name>
</gene>
<comment type="similarity">
    <text evidence="1">Belongs to the SurE nucleotidase family.</text>
</comment>
<evidence type="ECO:0000313" key="6">
    <source>
        <dbReference type="EMBL" id="CCH43695.1"/>
    </source>
</evidence>
<keyword evidence="3 6" id="KW-0378">Hydrolase</keyword>
<dbReference type="Gene3D" id="3.40.1210.10">
    <property type="entry name" value="Survival protein SurE-like phosphatase/nucleotidase"/>
    <property type="match status" value="1"/>
</dbReference>
<dbReference type="PANTHER" id="PTHR30457">
    <property type="entry name" value="5'-NUCLEOTIDASE SURE"/>
    <property type="match status" value="1"/>
</dbReference>
<organism evidence="6 7">
    <name type="scientific">Wickerhamomyces ciferrii (strain ATCC 14091 / BCRC 22168 / CBS 111 / JCM 3599 / NBRC 0793 / NRRL Y-1031 F-60-10)</name>
    <name type="common">Yeast</name>
    <name type="synonym">Pichia ciferrii</name>
    <dbReference type="NCBI Taxonomy" id="1206466"/>
    <lineage>
        <taxon>Eukaryota</taxon>
        <taxon>Fungi</taxon>
        <taxon>Dikarya</taxon>
        <taxon>Ascomycota</taxon>
        <taxon>Saccharomycotina</taxon>
        <taxon>Saccharomycetes</taxon>
        <taxon>Phaffomycetales</taxon>
        <taxon>Wickerhamomycetaceae</taxon>
        <taxon>Wickerhamomyces</taxon>
    </lineage>
</organism>
<reference evidence="6 7" key="1">
    <citation type="journal article" date="2012" name="Eukaryot. Cell">
        <title>Draft genome sequence of Wickerhamomyces ciferrii NRRL Y-1031 F-60-10.</title>
        <authorList>
            <person name="Schneider J."/>
            <person name="Andrea H."/>
            <person name="Blom J."/>
            <person name="Jaenicke S."/>
            <person name="Ruckert C."/>
            <person name="Schorsch C."/>
            <person name="Szczepanowski R."/>
            <person name="Farwick M."/>
            <person name="Goesmann A."/>
            <person name="Puhler A."/>
            <person name="Schaffer S."/>
            <person name="Tauch A."/>
            <person name="Kohler T."/>
            <person name="Brinkrolf K."/>
        </authorList>
    </citation>
    <scope>NUCLEOTIDE SEQUENCE [LARGE SCALE GENOMIC DNA]</scope>
    <source>
        <strain evidence="7">ATCC 14091 / BCRC 22168 / CBS 111 / JCM 3599 / NBRC 0793 / NRRL Y-1031 F-60-10</strain>
    </source>
</reference>